<protein>
    <submittedName>
        <fullName evidence="1">Formate hydrogenlyase maturation HycH family protein</fullName>
    </submittedName>
</protein>
<keyword evidence="2" id="KW-1185">Reference proteome</keyword>
<gene>
    <name evidence="1" type="ORF">Q3982_06890</name>
</gene>
<dbReference type="EMBL" id="JAUMVS010000154">
    <property type="protein sequence ID" value="MDO4842383.1"/>
    <property type="molecule type" value="Genomic_DNA"/>
</dbReference>
<sequence length="179" mass="20413">MTLQTNNLRAENSEVVRDNAVHTTDSLTATDVVFYLLGKKFVEDNANIPQDAREVMYFTLSMGHNTGVIDCFEPKLALSREAFDNVCDALPEGDAKFKLTRIEKFGEIQIMKEDTEMLAEAIRSAKFNGCFNHAHSPEDDKYANIRAVDDYEFKAAFINLMDDIMREPQVYCLARRVTR</sequence>
<dbReference type="AlphaFoldDB" id="A0AA43U6J4"/>
<evidence type="ECO:0000313" key="1">
    <source>
        <dbReference type="EMBL" id="MDO4842383.1"/>
    </source>
</evidence>
<accession>A0AA43U6J4</accession>
<dbReference type="InterPro" id="IPR010005">
    <property type="entry name" value="Formate_DH_maturation_HycH"/>
</dbReference>
<dbReference type="Pfam" id="PF07450">
    <property type="entry name" value="HycH"/>
    <property type="match status" value="1"/>
</dbReference>
<proteinExistence type="predicted"/>
<reference evidence="1" key="1">
    <citation type="submission" date="2023-07" db="EMBL/GenBank/DDBJ databases">
        <title>Between Cages and Wild: Unraveling the Impact of Captivity on Animal Microbiomes and Antimicrobial Resistance.</title>
        <authorList>
            <person name="Schmartz G.P."/>
            <person name="Rehner J."/>
            <person name="Schuff M.J."/>
            <person name="Becker S.L."/>
            <person name="Kravczyk M."/>
            <person name="Gurevich A."/>
            <person name="Francke R."/>
            <person name="Mueller R."/>
            <person name="Keller V."/>
            <person name="Keller A."/>
        </authorList>
    </citation>
    <scope>NUCLEOTIDE SEQUENCE</scope>
    <source>
        <strain evidence="1">S12M_St_49</strain>
    </source>
</reference>
<comment type="caution">
    <text evidence="1">The sequence shown here is derived from an EMBL/GenBank/DDBJ whole genome shotgun (WGS) entry which is preliminary data.</text>
</comment>
<dbReference type="Proteomes" id="UP001168575">
    <property type="component" value="Unassembled WGS sequence"/>
</dbReference>
<evidence type="ECO:0000313" key="2">
    <source>
        <dbReference type="Proteomes" id="UP001168575"/>
    </source>
</evidence>
<name>A0AA43U6J4_9ACTN</name>
<organism evidence="1 2">
    <name type="scientific">Phoenicibacter congonensis</name>
    <dbReference type="NCBI Taxonomy" id="1944646"/>
    <lineage>
        <taxon>Bacteria</taxon>
        <taxon>Bacillati</taxon>
        <taxon>Actinomycetota</taxon>
        <taxon>Coriobacteriia</taxon>
        <taxon>Eggerthellales</taxon>
        <taxon>Eggerthellaceae</taxon>
        <taxon>Phoenicibacter</taxon>
    </lineage>
</organism>